<evidence type="ECO:0000259" key="18">
    <source>
        <dbReference type="Pfam" id="PF21365"/>
    </source>
</evidence>
<sequence length="1320" mass="146613">MTATSFLWPLLALAFANKALGQASVTECPGYKAINVEERSRGLTADLTLAGAACNSYGTDIENLRLEVDYETDQRLHVKIYDADEKVYQVPESVFPRPSIDDQASTTEGTPDLKFTYDENPFSFAVSRVSNGETLFNTSGHNLIFQSQYVNLRTSLPQNPNLYGLGEHSDPLRLNTTNYTRTIWNRDSYMIPAGTNLYGAHPVYIDHRGEKGTHGVFLLSSNGMDVKIDQDSGGEQYLEYNVIGGVIDLYVFAGPSPKDVSAQYAQVAGLPAMVPYWGFGFHQCRYGYRDIYEVAAVVYNYSQANIPLETMWTDIDYMDHRKVFTLDQERFPLNTVRALVDYLHQGDQHYIVMVDNAVASSDNGAFDRGVEKDVFLRRHDGSLYEGAVWPGATVFPDWFHPNASEYWINEFALFFDPETGIDIDALWIDMNEAANFCDWPCTDPVAYAEQNNLPPDPPATRPNPYSLPGFPTLFQQGITSDDSNSSIKKRRAAVTARQGPVNKDNGSGKRLGLPDRDLIDPPYKIENAAGSLSNKTIDTDLFHANGLAEYDTHNLYGTMMSSLSREAMLNRRPEKRPLVITRSTFAGAGTHVAHWLGDNVSTWAKYRVSISQMLAFASIFQMPMVGSDACGFTGNTTEELCSRWAMLGAFNPFYRNHNEYGMIPQEFYRWESVAEAARKAISIRYVLLDYLYTAFYRQTVSGEPFLMPMFFVYPNDTKAALIDLQFFFGDALLVSPVTEEGKTEVEAYFPDDLFYDWYTGLPLRGKGEVVTIKDVGHADIPLHVRGGSIIPVRTGSEGWNTTAQLRKSGFRLVVAPGLDGKAEGSLYIDDGESLEQAATVDVKFTYDNGRLSVDGTFMRQTDVRIEAVKVLGEEVVEQAIDLPPTGLELMPNFMSTYYLVLNTNFLLPEPPGLDSPLKQDIHLSKSSVLALGQSSISPRKQKHRNPTPEEPTRRFCPRERRKPNGEEDDNQTEKTGDVQTAPATPGHQDPRDQRPDDPACVLAERHIEGLRYGQAGLLIEVCRVAHEAGAAEGLDGPCHAGDLGAARVRAAEAGEVGGGFFGREIGLHFDGVQHQGQGRFGLVVFFRVLGCGGGGGSRETGKHAPRLVHLPPSQQPPRTLWPHAHNHQDKRQPHPLQHEGHAVAPLIAAIGVHPQTPPQHPRRHQLPNHPAQIHVRRQIPPQQDGTHLRRDLPDQQRRQVRRKDQDEDEAAQRQGRAEHQPPVPCLLDDQARDEQAEDFADVCPVAEPALPGRGELVPRYCRLACGGLRVHGGPVLGDELGECEEGLQQGCVVPFHYDGEGEEHRPHHRCAVGADALAEA</sequence>
<dbReference type="GO" id="GO:0030246">
    <property type="term" value="F:carbohydrate binding"/>
    <property type="evidence" value="ECO:0007669"/>
    <property type="project" value="InterPro"/>
</dbReference>
<evidence type="ECO:0000256" key="7">
    <source>
        <dbReference type="ARBA" id="ARBA00022801"/>
    </source>
</evidence>
<evidence type="ECO:0000256" key="10">
    <source>
        <dbReference type="ARBA" id="ARBA00023295"/>
    </source>
</evidence>
<dbReference type="PANTHER" id="PTHR22762:SF67">
    <property type="entry name" value="ALPHA_BETA-GLUCOSIDASE AGDC-RELATED"/>
    <property type="match status" value="1"/>
</dbReference>
<feature type="signal peptide" evidence="15">
    <location>
        <begin position="1"/>
        <end position="21"/>
    </location>
</feature>
<dbReference type="GO" id="GO:0004558">
    <property type="term" value="F:alpha-1,4-glucosidase activity"/>
    <property type="evidence" value="ECO:0007669"/>
    <property type="project" value="UniProtKB-EC"/>
</dbReference>
<dbReference type="RefSeq" id="XP_026603964.1">
    <property type="nucleotide sequence ID" value="XM_026748132.1"/>
</dbReference>
<dbReference type="Gene3D" id="2.60.40.1760">
    <property type="entry name" value="glycosyl hydrolase (family 31)"/>
    <property type="match status" value="1"/>
</dbReference>
<comment type="function">
    <text evidence="13">Glucosidase involved in the degradation of cellulosic biomass. Has both alpha- and beta-glucosidase activity.</text>
</comment>
<keyword evidence="6 15" id="KW-0732">Signal</keyword>
<evidence type="ECO:0000256" key="2">
    <source>
        <dbReference type="ARBA" id="ARBA00001657"/>
    </source>
</evidence>
<dbReference type="EMBL" id="PVWQ01000006">
    <property type="protein sequence ID" value="RDW79264.1"/>
    <property type="molecule type" value="Genomic_DNA"/>
</dbReference>
<evidence type="ECO:0000256" key="5">
    <source>
        <dbReference type="ARBA" id="ARBA00022525"/>
    </source>
</evidence>
<feature type="chain" id="PRO_5017575109" description="Alpha/beta-glucosidase agdC" evidence="15">
    <location>
        <begin position="22"/>
        <end position="1320"/>
    </location>
</feature>
<dbReference type="STRING" id="1810919.A0A3D8RZI9"/>
<dbReference type="SUPFAM" id="SSF51011">
    <property type="entry name" value="Glycosyl hydrolase domain"/>
    <property type="match status" value="1"/>
</dbReference>
<evidence type="ECO:0000256" key="15">
    <source>
        <dbReference type="SAM" id="SignalP"/>
    </source>
</evidence>
<accession>A0A3D8RZI9</accession>
<comment type="catalytic activity">
    <reaction evidence="2">
        <text>Hydrolysis of terminal, non-reducing (1-&gt;4)-linked alpha-D-glucose residues with release of alpha-D-glucose.</text>
        <dbReference type="EC" id="3.2.1.20"/>
    </reaction>
</comment>
<evidence type="ECO:0000256" key="1">
    <source>
        <dbReference type="ARBA" id="ARBA00000448"/>
    </source>
</evidence>
<dbReference type="InterPro" id="IPR025887">
    <property type="entry name" value="Glyco_hydro_31_N_dom"/>
</dbReference>
<comment type="subcellular location">
    <subcellularLocation>
        <location evidence="3">Secreted</location>
    </subcellularLocation>
</comment>
<evidence type="ECO:0000256" key="3">
    <source>
        <dbReference type="ARBA" id="ARBA00004613"/>
    </source>
</evidence>
<evidence type="ECO:0000313" key="20">
    <source>
        <dbReference type="Proteomes" id="UP000256690"/>
    </source>
</evidence>
<dbReference type="Pfam" id="PF01055">
    <property type="entry name" value="Glyco_hydro_31_2nd"/>
    <property type="match status" value="1"/>
</dbReference>
<keyword evidence="7" id="KW-0378">Hydrolase</keyword>
<dbReference type="OrthoDB" id="5839090at2759"/>
<dbReference type="Gene3D" id="3.20.20.80">
    <property type="entry name" value="Glycosidases"/>
    <property type="match status" value="1"/>
</dbReference>
<comment type="catalytic activity">
    <reaction evidence="1">
        <text>Hydrolysis of terminal, non-reducing beta-D-glucosyl residues with release of beta-D-glucose.</text>
        <dbReference type="EC" id="3.2.1.21"/>
    </reaction>
</comment>
<comment type="caution">
    <text evidence="19">The sequence shown here is derived from an EMBL/GenBank/DDBJ whole genome shotgun (WGS) entry which is preliminary data.</text>
</comment>
<feature type="region of interest" description="Disordered" evidence="14">
    <location>
        <begin position="493"/>
        <end position="515"/>
    </location>
</feature>
<keyword evidence="5" id="KW-0964">Secreted</keyword>
<feature type="domain" description="Glycoside hydrolase family 31 N-terminal" evidence="17">
    <location>
        <begin position="97"/>
        <end position="222"/>
    </location>
</feature>
<feature type="compositionally biased region" description="Basic and acidic residues" evidence="14">
    <location>
        <begin position="988"/>
        <end position="997"/>
    </location>
</feature>
<comment type="similarity">
    <text evidence="4">Belongs to the glycosyl hydrolase 31 family.</text>
</comment>
<dbReference type="GO" id="GO:0000272">
    <property type="term" value="P:polysaccharide catabolic process"/>
    <property type="evidence" value="ECO:0007669"/>
    <property type="project" value="UniProtKB-KW"/>
</dbReference>
<evidence type="ECO:0008006" key="21">
    <source>
        <dbReference type="Google" id="ProtNLM"/>
    </source>
</evidence>
<dbReference type="Gene3D" id="2.60.40.1180">
    <property type="entry name" value="Golgi alpha-mannosidase II"/>
    <property type="match status" value="2"/>
</dbReference>
<dbReference type="CDD" id="cd14752">
    <property type="entry name" value="GH31_N"/>
    <property type="match status" value="1"/>
</dbReference>
<feature type="compositionally biased region" description="Basic and acidic residues" evidence="14">
    <location>
        <begin position="946"/>
        <end position="976"/>
    </location>
</feature>
<dbReference type="GeneID" id="38116486"/>
<feature type="domain" description="Glycoside hydrolase family 31 TIM barrel" evidence="16">
    <location>
        <begin position="271"/>
        <end position="694"/>
    </location>
</feature>
<feature type="region of interest" description="Disordered" evidence="14">
    <location>
        <begin position="1095"/>
        <end position="1137"/>
    </location>
</feature>
<dbReference type="InterPro" id="IPR017853">
    <property type="entry name" value="GH"/>
</dbReference>
<feature type="compositionally biased region" description="Basic and acidic residues" evidence="14">
    <location>
        <begin position="1126"/>
        <end position="1137"/>
    </location>
</feature>
<feature type="compositionally biased region" description="Basic and acidic residues" evidence="14">
    <location>
        <begin position="1186"/>
        <end position="1205"/>
    </location>
</feature>
<evidence type="ECO:0000256" key="14">
    <source>
        <dbReference type="SAM" id="MobiDB-lite"/>
    </source>
</evidence>
<proteinExistence type="inferred from homology"/>
<name>A0A3D8RZI9_9EURO</name>
<evidence type="ECO:0000256" key="11">
    <source>
        <dbReference type="ARBA" id="ARBA00023316"/>
    </source>
</evidence>
<gene>
    <name evidence="19" type="ORF">DSM5745_06116</name>
</gene>
<keyword evidence="10" id="KW-0326">Glycosidase</keyword>
<dbReference type="PANTHER" id="PTHR22762">
    <property type="entry name" value="ALPHA-GLUCOSIDASE"/>
    <property type="match status" value="1"/>
</dbReference>
<dbReference type="GO" id="GO:0005576">
    <property type="term" value="C:extracellular region"/>
    <property type="evidence" value="ECO:0007669"/>
    <property type="project" value="UniProtKB-SubCell"/>
</dbReference>
<dbReference type="InterPro" id="IPR011013">
    <property type="entry name" value="Gal_mutarotase_sf_dom"/>
</dbReference>
<evidence type="ECO:0000256" key="12">
    <source>
        <dbReference type="ARBA" id="ARBA00023326"/>
    </source>
</evidence>
<evidence type="ECO:0000256" key="6">
    <source>
        <dbReference type="ARBA" id="ARBA00022729"/>
    </source>
</evidence>
<evidence type="ECO:0000259" key="17">
    <source>
        <dbReference type="Pfam" id="PF13802"/>
    </source>
</evidence>
<dbReference type="CDD" id="cd06602">
    <property type="entry name" value="GH31_MGAM_SI_GAA"/>
    <property type="match status" value="1"/>
</dbReference>
<dbReference type="SUPFAM" id="SSF74650">
    <property type="entry name" value="Galactose mutarotase-like"/>
    <property type="match status" value="1"/>
</dbReference>
<protein>
    <recommendedName>
        <fullName evidence="21">Alpha/beta-glucosidase agdC</fullName>
    </recommendedName>
</protein>
<evidence type="ECO:0000256" key="9">
    <source>
        <dbReference type="ARBA" id="ARBA00023277"/>
    </source>
</evidence>
<feature type="region of interest" description="Disordered" evidence="14">
    <location>
        <begin position="932"/>
        <end position="997"/>
    </location>
</feature>
<dbReference type="InterPro" id="IPR013780">
    <property type="entry name" value="Glyco_hydro_b"/>
</dbReference>
<dbReference type="SUPFAM" id="SSF51445">
    <property type="entry name" value="(Trans)glycosidases"/>
    <property type="match status" value="1"/>
</dbReference>
<dbReference type="InterPro" id="IPR048395">
    <property type="entry name" value="Glyco_hydro_31_C"/>
</dbReference>
<organism evidence="19 20">
    <name type="scientific">Aspergillus mulundensis</name>
    <dbReference type="NCBI Taxonomy" id="1810919"/>
    <lineage>
        <taxon>Eukaryota</taxon>
        <taxon>Fungi</taxon>
        <taxon>Dikarya</taxon>
        <taxon>Ascomycota</taxon>
        <taxon>Pezizomycotina</taxon>
        <taxon>Eurotiomycetes</taxon>
        <taxon>Eurotiomycetidae</taxon>
        <taxon>Eurotiales</taxon>
        <taxon>Aspergillaceae</taxon>
        <taxon>Aspergillus</taxon>
        <taxon>Aspergillus subgen. Nidulantes</taxon>
    </lineage>
</organism>
<keyword evidence="20" id="KW-1185">Reference proteome</keyword>
<evidence type="ECO:0000313" key="19">
    <source>
        <dbReference type="EMBL" id="RDW79264.1"/>
    </source>
</evidence>
<feature type="domain" description="Glycosyl hydrolase family 31 C-terminal" evidence="18">
    <location>
        <begin position="702"/>
        <end position="790"/>
    </location>
</feature>
<dbReference type="Pfam" id="PF13802">
    <property type="entry name" value="Gal_mutarotas_2"/>
    <property type="match status" value="1"/>
</dbReference>
<evidence type="ECO:0000259" key="16">
    <source>
        <dbReference type="Pfam" id="PF01055"/>
    </source>
</evidence>
<dbReference type="Proteomes" id="UP000256690">
    <property type="component" value="Unassembled WGS sequence"/>
</dbReference>
<dbReference type="InterPro" id="IPR000322">
    <property type="entry name" value="Glyco_hydro_31_TIM"/>
</dbReference>
<reference evidence="19 20" key="1">
    <citation type="journal article" date="2018" name="IMA Fungus">
        <title>IMA Genome-F 9: Draft genome sequence of Annulohypoxylon stygium, Aspergillus mulundensis, Berkeleyomyces basicola (syn. Thielaviopsis basicola), Ceratocystis smalleyi, two Cercospora beticola strains, Coleophoma cylindrospora, Fusarium fracticaudum, Phialophora cf. hyalina, and Morchella septimelata.</title>
        <authorList>
            <person name="Wingfield B.D."/>
            <person name="Bills G.F."/>
            <person name="Dong Y."/>
            <person name="Huang W."/>
            <person name="Nel W.J."/>
            <person name="Swalarsk-Parry B.S."/>
            <person name="Vaghefi N."/>
            <person name="Wilken P.M."/>
            <person name="An Z."/>
            <person name="de Beer Z.W."/>
            <person name="De Vos L."/>
            <person name="Chen L."/>
            <person name="Duong T.A."/>
            <person name="Gao Y."/>
            <person name="Hammerbacher A."/>
            <person name="Kikkert J.R."/>
            <person name="Li Y."/>
            <person name="Li H."/>
            <person name="Li K."/>
            <person name="Li Q."/>
            <person name="Liu X."/>
            <person name="Ma X."/>
            <person name="Naidoo K."/>
            <person name="Pethybridge S.J."/>
            <person name="Sun J."/>
            <person name="Steenkamp E.T."/>
            <person name="van der Nest M.A."/>
            <person name="van Wyk S."/>
            <person name="Wingfield M.J."/>
            <person name="Xiong C."/>
            <person name="Yue Q."/>
            <person name="Zhang X."/>
        </authorList>
    </citation>
    <scope>NUCLEOTIDE SEQUENCE [LARGE SCALE GENOMIC DNA]</scope>
    <source>
        <strain evidence="19 20">DSM 5745</strain>
    </source>
</reference>
<feature type="region of interest" description="Disordered" evidence="14">
    <location>
        <begin position="1177"/>
        <end position="1225"/>
    </location>
</feature>
<evidence type="ECO:0000256" key="4">
    <source>
        <dbReference type="ARBA" id="ARBA00007806"/>
    </source>
</evidence>
<keyword evidence="12" id="KW-0624">Polysaccharide degradation</keyword>
<evidence type="ECO:0000256" key="8">
    <source>
        <dbReference type="ARBA" id="ARBA00023180"/>
    </source>
</evidence>
<keyword evidence="9" id="KW-0119">Carbohydrate metabolism</keyword>
<dbReference type="Pfam" id="PF21365">
    <property type="entry name" value="Glyco_hydro_31_3rd"/>
    <property type="match status" value="1"/>
</dbReference>
<dbReference type="GO" id="GO:0008422">
    <property type="term" value="F:beta-glucosidase activity"/>
    <property type="evidence" value="ECO:0007669"/>
    <property type="project" value="UniProtKB-EC"/>
</dbReference>
<keyword evidence="11" id="KW-0961">Cell wall biogenesis/degradation</keyword>
<keyword evidence="8" id="KW-0325">Glycoprotein</keyword>
<evidence type="ECO:0000256" key="13">
    <source>
        <dbReference type="ARBA" id="ARBA00025512"/>
    </source>
</evidence>
<dbReference type="GO" id="GO:0071555">
    <property type="term" value="P:cell wall organization"/>
    <property type="evidence" value="ECO:0007669"/>
    <property type="project" value="UniProtKB-KW"/>
</dbReference>